<protein>
    <submittedName>
        <fullName evidence="10">Sodium/hydrogen exchanger family protein</fullName>
    </submittedName>
</protein>
<keyword evidence="6 8" id="KW-0472">Membrane</keyword>
<dbReference type="GO" id="GO:0016020">
    <property type="term" value="C:membrane"/>
    <property type="evidence" value="ECO:0007669"/>
    <property type="project" value="UniProtKB-SubCell"/>
</dbReference>
<dbReference type="Gene3D" id="1.20.1530.20">
    <property type="match status" value="1"/>
</dbReference>
<evidence type="ECO:0000256" key="6">
    <source>
        <dbReference type="ARBA" id="ARBA00023136"/>
    </source>
</evidence>
<gene>
    <name evidence="10" type="ORF">SAMN02787118_127117</name>
</gene>
<dbReference type="RefSeq" id="WP_075032662.1">
    <property type="nucleotide sequence ID" value="NZ_FONR01000027.1"/>
</dbReference>
<dbReference type="GO" id="GO:0015297">
    <property type="term" value="F:antiporter activity"/>
    <property type="evidence" value="ECO:0007669"/>
    <property type="project" value="InterPro"/>
</dbReference>
<name>A0A1I2UFM7_9ACTN</name>
<dbReference type="GO" id="GO:1902600">
    <property type="term" value="P:proton transmembrane transport"/>
    <property type="evidence" value="ECO:0007669"/>
    <property type="project" value="InterPro"/>
</dbReference>
<evidence type="ECO:0000256" key="5">
    <source>
        <dbReference type="ARBA" id="ARBA00022989"/>
    </source>
</evidence>
<evidence type="ECO:0000256" key="1">
    <source>
        <dbReference type="ARBA" id="ARBA00004141"/>
    </source>
</evidence>
<feature type="domain" description="Cation/H+ exchanger transmembrane" evidence="9">
    <location>
        <begin position="9"/>
        <end position="195"/>
    </location>
</feature>
<evidence type="ECO:0000256" key="2">
    <source>
        <dbReference type="ARBA" id="ARBA00005551"/>
    </source>
</evidence>
<feature type="transmembrane region" description="Helical" evidence="8">
    <location>
        <begin position="106"/>
        <end position="133"/>
    </location>
</feature>
<evidence type="ECO:0000256" key="8">
    <source>
        <dbReference type="SAM" id="Phobius"/>
    </source>
</evidence>
<evidence type="ECO:0000256" key="7">
    <source>
        <dbReference type="SAM" id="MobiDB-lite"/>
    </source>
</evidence>
<feature type="transmembrane region" description="Helical" evidence="8">
    <location>
        <begin position="65"/>
        <end position="86"/>
    </location>
</feature>
<proteinExistence type="inferred from homology"/>
<accession>A0A1I2UFM7</accession>
<keyword evidence="5 8" id="KW-1133">Transmembrane helix</keyword>
<comment type="subcellular location">
    <subcellularLocation>
        <location evidence="1">Membrane</location>
        <topology evidence="1">Multi-pass membrane protein</topology>
    </subcellularLocation>
</comment>
<feature type="region of interest" description="Disordered" evidence="7">
    <location>
        <begin position="204"/>
        <end position="264"/>
    </location>
</feature>
<dbReference type="InterPro" id="IPR006153">
    <property type="entry name" value="Cation/H_exchanger_TM"/>
</dbReference>
<dbReference type="InterPro" id="IPR038770">
    <property type="entry name" value="Na+/solute_symporter_sf"/>
</dbReference>
<comment type="similarity">
    <text evidence="2">Belongs to the monovalent cation:proton antiporter 2 (CPA2) transporter (TC 2.A.37) family.</text>
</comment>
<keyword evidence="3" id="KW-0813">Transport</keyword>
<feature type="transmembrane region" description="Helical" evidence="8">
    <location>
        <begin position="171"/>
        <end position="188"/>
    </location>
</feature>
<evidence type="ECO:0000313" key="11">
    <source>
        <dbReference type="Proteomes" id="UP000181942"/>
    </source>
</evidence>
<dbReference type="PANTHER" id="PTHR42751:SF6">
    <property type="entry name" value="CONSERVED INTEGRAL MEMBRANE TRANSPORT PROTEIN-RELATED"/>
    <property type="match status" value="1"/>
</dbReference>
<organism evidence="10 11">
    <name type="scientific">Streptomyces mirabilis</name>
    <dbReference type="NCBI Taxonomy" id="68239"/>
    <lineage>
        <taxon>Bacteria</taxon>
        <taxon>Bacillati</taxon>
        <taxon>Actinomycetota</taxon>
        <taxon>Actinomycetes</taxon>
        <taxon>Kitasatosporales</taxon>
        <taxon>Streptomycetaceae</taxon>
        <taxon>Streptomyces</taxon>
    </lineage>
</organism>
<evidence type="ECO:0000259" key="9">
    <source>
        <dbReference type="Pfam" id="PF00999"/>
    </source>
</evidence>
<reference evidence="10 11" key="1">
    <citation type="submission" date="2016-10" db="EMBL/GenBank/DDBJ databases">
        <authorList>
            <person name="de Groot N.N."/>
        </authorList>
    </citation>
    <scope>NUCLEOTIDE SEQUENCE [LARGE SCALE GENOMIC DNA]</scope>
    <source>
        <strain evidence="10 11">OK461</strain>
    </source>
</reference>
<feature type="compositionally biased region" description="Low complexity" evidence="7">
    <location>
        <begin position="210"/>
        <end position="225"/>
    </location>
</feature>
<dbReference type="AlphaFoldDB" id="A0A1I2UFM7"/>
<evidence type="ECO:0000256" key="3">
    <source>
        <dbReference type="ARBA" id="ARBA00022448"/>
    </source>
</evidence>
<dbReference type="Pfam" id="PF00999">
    <property type="entry name" value="Na_H_Exchanger"/>
    <property type="match status" value="1"/>
</dbReference>
<dbReference type="PANTHER" id="PTHR42751">
    <property type="entry name" value="SODIUM/HYDROGEN EXCHANGER FAMILY/TRKA DOMAIN PROTEIN"/>
    <property type="match status" value="1"/>
</dbReference>
<feature type="transmembrane region" description="Helical" evidence="8">
    <location>
        <begin position="145"/>
        <end position="165"/>
    </location>
</feature>
<evidence type="ECO:0000313" key="10">
    <source>
        <dbReference type="EMBL" id="SFG75159.1"/>
    </source>
</evidence>
<sequence length="264" mass="26820">MPVSDSANLRASSSGVIARLLGNLRRPGNRETPAVLSVLMVEDFAMDACLPLLAVVTSGGTWWQALLAVVAAMAAIAAAITASWRWGHHVGRILGHPDAGPVPLPVLGITLIAAALAEIIHVSGGVGAFLIGLALTGAAADRARAVLSPLHDLFALVFFLALDLSVDPGDLLTMLPAASALVVFTAATKPASIARARAAVAGCGPERRSSPAASSPSSPSAWLPRTGPPGGPRGMRPRPHSLRAHPAPGPPPFHSVNPAAGRGQ</sequence>
<evidence type="ECO:0000256" key="4">
    <source>
        <dbReference type="ARBA" id="ARBA00022692"/>
    </source>
</evidence>
<dbReference type="EMBL" id="FONR01000027">
    <property type="protein sequence ID" value="SFG75159.1"/>
    <property type="molecule type" value="Genomic_DNA"/>
</dbReference>
<keyword evidence="4 8" id="KW-0812">Transmembrane</keyword>
<dbReference type="Proteomes" id="UP000181942">
    <property type="component" value="Unassembled WGS sequence"/>
</dbReference>